<organism evidence="2 3">
    <name type="scientific">Hymenolepis diminuta</name>
    <name type="common">Rat tapeworm</name>
    <dbReference type="NCBI Taxonomy" id="6216"/>
    <lineage>
        <taxon>Eukaryota</taxon>
        <taxon>Metazoa</taxon>
        <taxon>Spiralia</taxon>
        <taxon>Lophotrochozoa</taxon>
        <taxon>Platyhelminthes</taxon>
        <taxon>Cestoda</taxon>
        <taxon>Eucestoda</taxon>
        <taxon>Cyclophyllidea</taxon>
        <taxon>Hymenolepididae</taxon>
        <taxon>Hymenolepis</taxon>
    </lineage>
</organism>
<sequence length="824" mass="91771">MPSPPQWSYLLDKDNPVKRRRISHVQSIEWYSPTSFHTTGSTRHALSRRSDLRSRHSFHSSPKISHFHTNEDPIVLINDSSEDDSSLDVVPNISMVESDCSDVHIEECVNNGDKRGSRVWDNQVVDIIDDEIAEEVGNAFSVAVSENSDEDVVVSNAIFSTKLDKDITNKKVDSFIAESEIDPQVTVILELPSKKELRTRTSSRLATLLKRLESEKVIRRHKRSKKSGTASQHESQTFTAKSVVLPSAYFTPTEHVIINTTQNDILVLPAAYFSPSQWTLIQRADSLKCFINVTLNQPWREMPLQDTDSARIIFSPSSVDVQEIPLNTVVSGLKRIPLLCECVREDPEGNTWSSCSHRFGSMQSNQDSLEQLCTSRCTQLQFLVLNKSLLWFEKRLRFAYLVKQSSGILSIFLLPFQPPRLDTDDAEIIVTSDEATPINPGCVYSVKTMPIKPVSSELGLGRKALSLCESLTNFLERDERLMDFASPSVDIDAANDASIFLLKNSDKLHFILQMSAFSETAVLSTCSSSLSKNSRCILTGILLHEFPSGSAIAEELLTAFKGISSLQKATEDAKISTIFAIYSENGETYLVLCTHDAVTPLALLNASNRLVYGQHQTCCVKLSLVGAVAVFRGFLVLDAFSRIDLIEIQGSSPVAQSDDDVYIFRIPVVSEDAKRKNLSLIEMSGVITRVDSAKSQVWPLCPGCLLDNLEETVRSPENSNGPSSTLQCSRCQAKCGRPFRAVEVVIELTSVDQKGSTFKVSILPSYLAKLLKITESKIYHSKSLNPRRLIGQSVNFLFGLLIRLSRFKSNYTDVVIQLHPNLFS</sequence>
<accession>A0A564YKQ3</accession>
<dbReference type="InterPro" id="IPR028032">
    <property type="entry name" value="DUF4503"/>
</dbReference>
<feature type="domain" description="DUF4503" evidence="1">
    <location>
        <begin position="675"/>
        <end position="797"/>
    </location>
</feature>
<reference evidence="2 3" key="1">
    <citation type="submission" date="2019-07" db="EMBL/GenBank/DDBJ databases">
        <authorList>
            <person name="Jastrzebski P J."/>
            <person name="Paukszto L."/>
            <person name="Jastrzebski P J."/>
        </authorList>
    </citation>
    <scope>NUCLEOTIDE SEQUENCE [LARGE SCALE GENOMIC DNA]</scope>
    <source>
        <strain evidence="2 3">WMS-il1</strain>
    </source>
</reference>
<dbReference type="AlphaFoldDB" id="A0A564YKQ3"/>
<dbReference type="Proteomes" id="UP000321570">
    <property type="component" value="Unassembled WGS sequence"/>
</dbReference>
<protein>
    <recommendedName>
        <fullName evidence="1">DUF4503 domain-containing protein</fullName>
    </recommendedName>
</protein>
<evidence type="ECO:0000259" key="1">
    <source>
        <dbReference type="Pfam" id="PF14951"/>
    </source>
</evidence>
<name>A0A564YKQ3_HYMDI</name>
<gene>
    <name evidence="2" type="ORF">WMSIL1_LOCUS7439</name>
</gene>
<dbReference type="EMBL" id="CABIJS010000256">
    <property type="protein sequence ID" value="VUZ47852.1"/>
    <property type="molecule type" value="Genomic_DNA"/>
</dbReference>
<evidence type="ECO:0000313" key="2">
    <source>
        <dbReference type="EMBL" id="VUZ47852.1"/>
    </source>
</evidence>
<dbReference type="Pfam" id="PF14951">
    <property type="entry name" value="DUF4503"/>
    <property type="match status" value="1"/>
</dbReference>
<evidence type="ECO:0000313" key="3">
    <source>
        <dbReference type="Proteomes" id="UP000321570"/>
    </source>
</evidence>
<proteinExistence type="predicted"/>
<keyword evidence="3" id="KW-1185">Reference proteome</keyword>